<accession>A0ACC0Y0I9</accession>
<dbReference type="EMBL" id="CM047744">
    <property type="protein sequence ID" value="KAJ0027159.1"/>
    <property type="molecule type" value="Genomic_DNA"/>
</dbReference>
<evidence type="ECO:0000313" key="1">
    <source>
        <dbReference type="EMBL" id="KAJ0027159.1"/>
    </source>
</evidence>
<dbReference type="Proteomes" id="UP001163603">
    <property type="component" value="Chromosome 9"/>
</dbReference>
<reference evidence="2" key="1">
    <citation type="journal article" date="2023" name="G3 (Bethesda)">
        <title>Genome assembly and association tests identify interacting loci associated with vigor, precocity, and sex in interspecific pistachio rootstocks.</title>
        <authorList>
            <person name="Palmer W."/>
            <person name="Jacygrad E."/>
            <person name="Sagayaradj S."/>
            <person name="Cavanaugh K."/>
            <person name="Han R."/>
            <person name="Bertier L."/>
            <person name="Beede B."/>
            <person name="Kafkas S."/>
            <person name="Golino D."/>
            <person name="Preece J."/>
            <person name="Michelmore R."/>
        </authorList>
    </citation>
    <scope>NUCLEOTIDE SEQUENCE [LARGE SCALE GENOMIC DNA]</scope>
</reference>
<sequence>MASTPSHMPIKKLSLAELRERREKGLCFNCNEKLGPGHQCKKLFLIEGCWSDGDDDDVDMAVEEVNTPEVSIHAIYGAWALQTMKIHARLGQCGIIILVDSGCTHNFLNNKVARRLGIHPNVEGKFEVAVANGEKLPSSGLCKGGHNG</sequence>
<evidence type="ECO:0000313" key="2">
    <source>
        <dbReference type="Proteomes" id="UP001163603"/>
    </source>
</evidence>
<keyword evidence="2" id="KW-1185">Reference proteome</keyword>
<comment type="caution">
    <text evidence="1">The sequence shown here is derived from an EMBL/GenBank/DDBJ whole genome shotgun (WGS) entry which is preliminary data.</text>
</comment>
<name>A0ACC0Y0I9_9ROSI</name>
<proteinExistence type="predicted"/>
<protein>
    <submittedName>
        <fullName evidence="1">Uncharacterized protein</fullName>
    </submittedName>
</protein>
<organism evidence="1 2">
    <name type="scientific">Pistacia integerrima</name>
    <dbReference type="NCBI Taxonomy" id="434235"/>
    <lineage>
        <taxon>Eukaryota</taxon>
        <taxon>Viridiplantae</taxon>
        <taxon>Streptophyta</taxon>
        <taxon>Embryophyta</taxon>
        <taxon>Tracheophyta</taxon>
        <taxon>Spermatophyta</taxon>
        <taxon>Magnoliopsida</taxon>
        <taxon>eudicotyledons</taxon>
        <taxon>Gunneridae</taxon>
        <taxon>Pentapetalae</taxon>
        <taxon>rosids</taxon>
        <taxon>malvids</taxon>
        <taxon>Sapindales</taxon>
        <taxon>Anacardiaceae</taxon>
        <taxon>Pistacia</taxon>
    </lineage>
</organism>
<gene>
    <name evidence="1" type="ORF">Pint_35705</name>
</gene>